<evidence type="ECO:0000256" key="1">
    <source>
        <dbReference type="ARBA" id="ARBA00009986"/>
    </source>
</evidence>
<dbReference type="InterPro" id="IPR015590">
    <property type="entry name" value="Aldehyde_DH_dom"/>
</dbReference>
<organism evidence="6 7">
    <name type="scientific">Amycolatopsis umgeniensis</name>
    <dbReference type="NCBI Taxonomy" id="336628"/>
    <lineage>
        <taxon>Bacteria</taxon>
        <taxon>Bacillati</taxon>
        <taxon>Actinomycetota</taxon>
        <taxon>Actinomycetes</taxon>
        <taxon>Pseudonocardiales</taxon>
        <taxon>Pseudonocardiaceae</taxon>
        <taxon>Amycolatopsis</taxon>
    </lineage>
</organism>
<feature type="active site" evidence="3">
    <location>
        <position position="257"/>
    </location>
</feature>
<dbReference type="Gene3D" id="3.40.605.10">
    <property type="entry name" value="Aldehyde Dehydrogenase, Chain A, domain 1"/>
    <property type="match status" value="1"/>
</dbReference>
<dbReference type="InterPro" id="IPR016161">
    <property type="entry name" value="Ald_DH/histidinol_DH"/>
</dbReference>
<dbReference type="FunFam" id="3.40.605.10:FF:000007">
    <property type="entry name" value="NAD/NADP-dependent betaine aldehyde dehydrogenase"/>
    <property type="match status" value="1"/>
</dbReference>
<dbReference type="InterPro" id="IPR029510">
    <property type="entry name" value="Ald_DH_CS_GLU"/>
</dbReference>
<comment type="caution">
    <text evidence="6">The sequence shown here is derived from an EMBL/GenBank/DDBJ whole genome shotgun (WGS) entry which is preliminary data.</text>
</comment>
<sequence length="477" mass="51279">MGIFEYAPAPESRDLANLKPHYRPFVNGEFVDGSGEPLKTINPATEEVLAEVGTASVSDVDTAVKAARKAYTGVWSKMPGSERAKYLFRIARLIQERSRELAVLESLDNGKPIKESRDSDVPTAAAHFFYHAGWADKLDYAGYGPNPKPLGVAGQVIPWNFPLLMLAWKIAPALATGNTVVLKPAETTPLTALVFAEICRQAELPPGVVNILPGAGDIGAALVGHGDVNKVAFTGSTEVGKAIQRQIAGTSKKLTLELGGKAANIVFDDAALDQAVEGIVNGIFFNQGHVCCAGSRLLVQESIAEELLEKLRHRVSTLRLGDPLDKNTDIGAINSAEQLAKIKGLVESGDAEGAERWTSPCPVPERGFFFAPTVFSEVQQSMRIAREEIFGPVLSVLTFRTPDEAVTKANNTPYGLSAGIWTEKGSRILWMANQLRAGVVWANTFNRFDPAAPFGGYQESGFGREGGRTGLEAYLDV</sequence>
<dbReference type="PANTHER" id="PTHR11699">
    <property type="entry name" value="ALDEHYDE DEHYDROGENASE-RELATED"/>
    <property type="match status" value="1"/>
</dbReference>
<dbReference type="GO" id="GO:0004029">
    <property type="term" value="F:aldehyde dehydrogenase (NAD+) activity"/>
    <property type="evidence" value="ECO:0007669"/>
    <property type="project" value="UniProtKB-EC"/>
</dbReference>
<evidence type="ECO:0000256" key="3">
    <source>
        <dbReference type="PROSITE-ProRule" id="PRU10007"/>
    </source>
</evidence>
<protein>
    <submittedName>
        <fullName evidence="6">Aldehyde dehydrogenase (NAD+)</fullName>
        <ecNumber evidence="6">1.2.1.3</ecNumber>
    </submittedName>
</protein>
<evidence type="ECO:0000256" key="2">
    <source>
        <dbReference type="ARBA" id="ARBA00023002"/>
    </source>
</evidence>
<dbReference type="FunFam" id="3.40.309.10:FF:000012">
    <property type="entry name" value="Betaine aldehyde dehydrogenase"/>
    <property type="match status" value="1"/>
</dbReference>
<dbReference type="Proteomes" id="UP000580861">
    <property type="component" value="Unassembled WGS sequence"/>
</dbReference>
<dbReference type="EMBL" id="JACHMX010000001">
    <property type="protein sequence ID" value="MBB5855012.1"/>
    <property type="molecule type" value="Genomic_DNA"/>
</dbReference>
<keyword evidence="2 4" id="KW-0560">Oxidoreductase</keyword>
<dbReference type="InterPro" id="IPR016163">
    <property type="entry name" value="Ald_DH_C"/>
</dbReference>
<name>A0A841B8W8_9PSEU</name>
<evidence type="ECO:0000259" key="5">
    <source>
        <dbReference type="Pfam" id="PF00171"/>
    </source>
</evidence>
<dbReference type="InterPro" id="IPR016162">
    <property type="entry name" value="Ald_DH_N"/>
</dbReference>
<evidence type="ECO:0000256" key="4">
    <source>
        <dbReference type="RuleBase" id="RU003345"/>
    </source>
</evidence>
<evidence type="ECO:0000313" key="6">
    <source>
        <dbReference type="EMBL" id="MBB5855012.1"/>
    </source>
</evidence>
<dbReference type="Gene3D" id="3.40.309.10">
    <property type="entry name" value="Aldehyde Dehydrogenase, Chain A, domain 2"/>
    <property type="match status" value="1"/>
</dbReference>
<gene>
    <name evidence="6" type="ORF">HDA45_005099</name>
</gene>
<keyword evidence="7" id="KW-1185">Reference proteome</keyword>
<comment type="similarity">
    <text evidence="1 4">Belongs to the aldehyde dehydrogenase family.</text>
</comment>
<dbReference type="Pfam" id="PF00171">
    <property type="entry name" value="Aldedh"/>
    <property type="match status" value="1"/>
</dbReference>
<proteinExistence type="inferred from homology"/>
<evidence type="ECO:0000313" key="7">
    <source>
        <dbReference type="Proteomes" id="UP000580861"/>
    </source>
</evidence>
<dbReference type="RefSeq" id="WP_184899376.1">
    <property type="nucleotide sequence ID" value="NZ_JACHMX010000001.1"/>
</dbReference>
<dbReference type="SUPFAM" id="SSF53720">
    <property type="entry name" value="ALDH-like"/>
    <property type="match status" value="1"/>
</dbReference>
<dbReference type="EC" id="1.2.1.3" evidence="6"/>
<dbReference type="PROSITE" id="PS00687">
    <property type="entry name" value="ALDEHYDE_DEHYDR_GLU"/>
    <property type="match status" value="1"/>
</dbReference>
<feature type="domain" description="Aldehyde dehydrogenase" evidence="5">
    <location>
        <begin position="30"/>
        <end position="476"/>
    </location>
</feature>
<dbReference type="AlphaFoldDB" id="A0A841B8W8"/>
<reference evidence="6 7" key="1">
    <citation type="submission" date="2020-08" db="EMBL/GenBank/DDBJ databases">
        <title>Sequencing the genomes of 1000 actinobacteria strains.</title>
        <authorList>
            <person name="Klenk H.-P."/>
        </authorList>
    </citation>
    <scope>NUCLEOTIDE SEQUENCE [LARGE SCALE GENOMIC DNA]</scope>
    <source>
        <strain evidence="6 7">DSM 45272</strain>
    </source>
</reference>
<accession>A0A841B8W8</accession>